<dbReference type="PROSITE" id="PS50835">
    <property type="entry name" value="IG_LIKE"/>
    <property type="match status" value="1"/>
</dbReference>
<protein>
    <submittedName>
        <fullName evidence="5">Nephrin-like protein</fullName>
    </submittedName>
</protein>
<evidence type="ECO:0000256" key="3">
    <source>
        <dbReference type="SAM" id="Phobius"/>
    </source>
</evidence>
<dbReference type="SUPFAM" id="SSF48726">
    <property type="entry name" value="Immunoglobulin"/>
    <property type="match status" value="1"/>
</dbReference>
<evidence type="ECO:0000256" key="2">
    <source>
        <dbReference type="SAM" id="MobiDB-lite"/>
    </source>
</evidence>
<keyword evidence="3" id="KW-0812">Transmembrane</keyword>
<proteinExistence type="predicted"/>
<keyword evidence="6" id="KW-1185">Reference proteome</keyword>
<organism evidence="5 6">
    <name type="scientific">Dinothrombium tinctorium</name>
    <dbReference type="NCBI Taxonomy" id="1965070"/>
    <lineage>
        <taxon>Eukaryota</taxon>
        <taxon>Metazoa</taxon>
        <taxon>Ecdysozoa</taxon>
        <taxon>Arthropoda</taxon>
        <taxon>Chelicerata</taxon>
        <taxon>Arachnida</taxon>
        <taxon>Acari</taxon>
        <taxon>Acariformes</taxon>
        <taxon>Trombidiformes</taxon>
        <taxon>Prostigmata</taxon>
        <taxon>Anystina</taxon>
        <taxon>Parasitengona</taxon>
        <taxon>Trombidioidea</taxon>
        <taxon>Trombidiidae</taxon>
        <taxon>Dinothrombium</taxon>
    </lineage>
</organism>
<dbReference type="EMBL" id="NCKU01000215">
    <property type="protein sequence ID" value="RWS16534.1"/>
    <property type="molecule type" value="Genomic_DNA"/>
</dbReference>
<dbReference type="InterPro" id="IPR007110">
    <property type="entry name" value="Ig-like_dom"/>
</dbReference>
<keyword evidence="3" id="KW-1133">Transmembrane helix</keyword>
<gene>
    <name evidence="5" type="ORF">B4U79_08634</name>
</gene>
<keyword evidence="3" id="KW-0472">Membrane</keyword>
<dbReference type="InterPro" id="IPR013783">
    <property type="entry name" value="Ig-like_fold"/>
</dbReference>
<feature type="domain" description="Ig-like" evidence="4">
    <location>
        <begin position="112"/>
        <end position="206"/>
    </location>
</feature>
<evidence type="ECO:0000259" key="4">
    <source>
        <dbReference type="PROSITE" id="PS50835"/>
    </source>
</evidence>
<evidence type="ECO:0000256" key="1">
    <source>
        <dbReference type="ARBA" id="ARBA00023157"/>
    </source>
</evidence>
<sequence length="442" mass="49083">MFNKKPDQKKKRKTDLFDCTNQRNKLIKVLPPKGAIIMDAEADPPPIVKWWRRGELIDETATRGVQGFVRNELQLARLSREDLMVVLTCLASNTDLVPPSEISVSLDLTLKPIDVRITTPPQALSAGRRTELHCESSGSRPPAQISWWKGSKKMTNVKDNHSSDGNVTYSTVSFIPAIEDNGKYLVCRAENPQMSKSALEEGRTLNVHWPMNELCMYSIIPADNNRAVIISPLIGILICVVGALVMVAIIIALVLRRKMNDYSADNDAYCRNGEDSSNGFDVCTGTLAAFKQNLDDMELLKASVNPIESGQMTRNMAKYGYAKQNNLICAAKALNSYGMPTINNATSPRLSYDNLSLPSVITNASSKRVAISHPLEPINRPEIDLYRDLHLDKQINRSCVEEDKLQPSCCLDNFTKLNISNEMAIVKDRHVSICSDSSNVNS</sequence>
<feature type="transmembrane region" description="Helical" evidence="3">
    <location>
        <begin position="233"/>
        <end position="255"/>
    </location>
</feature>
<dbReference type="STRING" id="1965070.A0A3S4RIA2"/>
<evidence type="ECO:0000313" key="6">
    <source>
        <dbReference type="Proteomes" id="UP000285301"/>
    </source>
</evidence>
<dbReference type="PANTHER" id="PTHR23278:SF19">
    <property type="entry name" value="OBSCURIN"/>
    <property type="match status" value="1"/>
</dbReference>
<feature type="region of interest" description="Disordered" evidence="2">
    <location>
        <begin position="124"/>
        <end position="145"/>
    </location>
</feature>
<dbReference type="Proteomes" id="UP000285301">
    <property type="component" value="Unassembled WGS sequence"/>
</dbReference>
<dbReference type="PANTHER" id="PTHR23278">
    <property type="entry name" value="SIDESTEP PROTEIN"/>
    <property type="match status" value="1"/>
</dbReference>
<dbReference type="InterPro" id="IPR013162">
    <property type="entry name" value="CD80_C2-set"/>
</dbReference>
<accession>A0A3S4RIA2</accession>
<dbReference type="AlphaFoldDB" id="A0A3S4RIA2"/>
<dbReference type="OrthoDB" id="8825892at2759"/>
<dbReference type="Pfam" id="PF08205">
    <property type="entry name" value="C2-set_2"/>
    <property type="match status" value="1"/>
</dbReference>
<keyword evidence="1" id="KW-1015">Disulfide bond</keyword>
<dbReference type="InterPro" id="IPR036179">
    <property type="entry name" value="Ig-like_dom_sf"/>
</dbReference>
<reference evidence="5 6" key="1">
    <citation type="journal article" date="2018" name="Gigascience">
        <title>Genomes of trombidid mites reveal novel predicted allergens and laterally-transferred genes associated with secondary metabolism.</title>
        <authorList>
            <person name="Dong X."/>
            <person name="Chaisiri K."/>
            <person name="Xia D."/>
            <person name="Armstrong S.D."/>
            <person name="Fang Y."/>
            <person name="Donnelly M.J."/>
            <person name="Kadowaki T."/>
            <person name="McGarry J.W."/>
            <person name="Darby A.C."/>
            <person name="Makepeace B.L."/>
        </authorList>
    </citation>
    <scope>NUCLEOTIDE SEQUENCE [LARGE SCALE GENOMIC DNA]</scope>
    <source>
        <strain evidence="5">UoL-WK</strain>
    </source>
</reference>
<dbReference type="Gene3D" id="2.60.40.10">
    <property type="entry name" value="Immunoglobulins"/>
    <property type="match status" value="2"/>
</dbReference>
<evidence type="ECO:0000313" key="5">
    <source>
        <dbReference type="EMBL" id="RWS16534.1"/>
    </source>
</evidence>
<name>A0A3S4RIA2_9ACAR</name>
<comment type="caution">
    <text evidence="5">The sequence shown here is derived from an EMBL/GenBank/DDBJ whole genome shotgun (WGS) entry which is preliminary data.</text>
</comment>